<dbReference type="EMBL" id="JAACJO010000009">
    <property type="protein sequence ID" value="KAF5353865.1"/>
    <property type="molecule type" value="Genomic_DNA"/>
</dbReference>
<name>A0A8H5D5H9_9AGAR</name>
<dbReference type="InterPro" id="IPR029703">
    <property type="entry name" value="POL2"/>
</dbReference>
<evidence type="ECO:0000313" key="4">
    <source>
        <dbReference type="Proteomes" id="UP000559027"/>
    </source>
</evidence>
<dbReference type="InterPro" id="IPR013697">
    <property type="entry name" value="DNA_pol_e_suA_C"/>
</dbReference>
<dbReference type="Proteomes" id="UP000559027">
    <property type="component" value="Unassembled WGS sequence"/>
</dbReference>
<dbReference type="GO" id="GO:0006287">
    <property type="term" value="P:base-excision repair, gap-filling"/>
    <property type="evidence" value="ECO:0007669"/>
    <property type="project" value="TreeGrafter"/>
</dbReference>
<reference evidence="3 4" key="1">
    <citation type="journal article" date="2020" name="ISME J.">
        <title>Uncovering the hidden diversity of litter-decomposition mechanisms in mushroom-forming fungi.</title>
        <authorList>
            <person name="Floudas D."/>
            <person name="Bentzer J."/>
            <person name="Ahren D."/>
            <person name="Johansson T."/>
            <person name="Persson P."/>
            <person name="Tunlid A."/>
        </authorList>
    </citation>
    <scope>NUCLEOTIDE SEQUENCE [LARGE SCALE GENOMIC DNA]</scope>
    <source>
        <strain evidence="3 4">CBS 146.42</strain>
    </source>
</reference>
<dbReference type="AlphaFoldDB" id="A0A8H5D5H9"/>
<comment type="catalytic activity">
    <reaction evidence="1">
        <text>DNA(n) + a 2'-deoxyribonucleoside 5'-triphosphate = DNA(n+1) + diphosphate</text>
        <dbReference type="Rhea" id="RHEA:22508"/>
        <dbReference type="Rhea" id="RHEA-COMP:17339"/>
        <dbReference type="Rhea" id="RHEA-COMP:17340"/>
        <dbReference type="ChEBI" id="CHEBI:33019"/>
        <dbReference type="ChEBI" id="CHEBI:61560"/>
        <dbReference type="ChEBI" id="CHEBI:173112"/>
        <dbReference type="EC" id="2.7.7.7"/>
    </reaction>
</comment>
<evidence type="ECO:0000259" key="2">
    <source>
        <dbReference type="SMART" id="SM01159"/>
    </source>
</evidence>
<gene>
    <name evidence="3" type="ORF">D9756_007245</name>
</gene>
<dbReference type="GO" id="GO:0045004">
    <property type="term" value="P:DNA replication proofreading"/>
    <property type="evidence" value="ECO:0007669"/>
    <property type="project" value="TreeGrafter"/>
</dbReference>
<dbReference type="GO" id="GO:0000278">
    <property type="term" value="P:mitotic cell cycle"/>
    <property type="evidence" value="ECO:0007669"/>
    <property type="project" value="TreeGrafter"/>
</dbReference>
<keyword evidence="1" id="KW-0479">Metal-binding</keyword>
<comment type="cofactor">
    <cofactor evidence="1">
        <name>[4Fe-4S] cluster</name>
        <dbReference type="ChEBI" id="CHEBI:49883"/>
    </cofactor>
</comment>
<dbReference type="PANTHER" id="PTHR10670">
    <property type="entry name" value="DNA POLYMERASE EPSILON CATALYTIC SUBUNIT A"/>
    <property type="match status" value="1"/>
</dbReference>
<keyword evidence="4" id="KW-1185">Reference proteome</keyword>
<keyword evidence="1" id="KW-0004">4Fe-4S</keyword>
<proteinExistence type="inferred from homology"/>
<dbReference type="EC" id="2.7.7.7" evidence="1"/>
<comment type="caution">
    <text evidence="3">The sequence shown here is derived from an EMBL/GenBank/DDBJ whole genome shotgun (WGS) entry which is preliminary data.</text>
</comment>
<keyword evidence="1" id="KW-0808">Transferase</keyword>
<keyword evidence="1" id="KW-0539">Nucleus</keyword>
<feature type="domain" description="DNA polymerase epsilon catalytic subunit A C-terminal" evidence="2">
    <location>
        <begin position="44"/>
        <end position="200"/>
    </location>
</feature>
<dbReference type="SMART" id="SM01159">
    <property type="entry name" value="DUF1744"/>
    <property type="match status" value="1"/>
</dbReference>
<keyword evidence="1" id="KW-0235">DNA replication</keyword>
<keyword evidence="1" id="KW-0548">Nucleotidyltransferase</keyword>
<dbReference type="GO" id="GO:0003887">
    <property type="term" value="F:DNA-directed DNA polymerase activity"/>
    <property type="evidence" value="ECO:0007669"/>
    <property type="project" value="UniProtKB-KW"/>
</dbReference>
<protein>
    <recommendedName>
        <fullName evidence="1">DNA polymerase epsilon catalytic subunit</fullName>
        <ecNumber evidence="1">2.7.7.7</ecNumber>
    </recommendedName>
</protein>
<organism evidence="3 4">
    <name type="scientific">Leucocoprinus leucothites</name>
    <dbReference type="NCBI Taxonomy" id="201217"/>
    <lineage>
        <taxon>Eukaryota</taxon>
        <taxon>Fungi</taxon>
        <taxon>Dikarya</taxon>
        <taxon>Basidiomycota</taxon>
        <taxon>Agaricomycotina</taxon>
        <taxon>Agaricomycetes</taxon>
        <taxon>Agaricomycetidae</taxon>
        <taxon>Agaricales</taxon>
        <taxon>Agaricineae</taxon>
        <taxon>Agaricaceae</taxon>
        <taxon>Leucocoprinus</taxon>
    </lineage>
</organism>
<dbReference type="GO" id="GO:0008622">
    <property type="term" value="C:epsilon DNA polymerase complex"/>
    <property type="evidence" value="ECO:0007669"/>
    <property type="project" value="InterPro"/>
</dbReference>
<comment type="function">
    <text evidence="1">DNA polymerase II participates in chromosomal DNA replication.</text>
</comment>
<keyword evidence="1" id="KW-0408">Iron</keyword>
<evidence type="ECO:0000256" key="1">
    <source>
        <dbReference type="RuleBase" id="RU365029"/>
    </source>
</evidence>
<evidence type="ECO:0000313" key="3">
    <source>
        <dbReference type="EMBL" id="KAF5353865.1"/>
    </source>
</evidence>
<dbReference type="OrthoDB" id="10060449at2759"/>
<dbReference type="GO" id="GO:0006297">
    <property type="term" value="P:nucleotide-excision repair, DNA gap filling"/>
    <property type="evidence" value="ECO:0007669"/>
    <property type="project" value="TreeGrafter"/>
</dbReference>
<dbReference type="GO" id="GO:0051539">
    <property type="term" value="F:4 iron, 4 sulfur cluster binding"/>
    <property type="evidence" value="ECO:0007669"/>
    <property type="project" value="UniProtKB-KW"/>
</dbReference>
<keyword evidence="1" id="KW-0239">DNA-directed DNA polymerase</keyword>
<dbReference type="Pfam" id="PF08490">
    <property type="entry name" value="DUF1744"/>
    <property type="match status" value="1"/>
</dbReference>
<dbReference type="GO" id="GO:0008310">
    <property type="term" value="F:single-stranded DNA 3'-5' DNA exonuclease activity"/>
    <property type="evidence" value="ECO:0007669"/>
    <property type="project" value="TreeGrafter"/>
</dbReference>
<accession>A0A8H5D5H9</accession>
<dbReference type="GO" id="GO:0008270">
    <property type="term" value="F:zinc ion binding"/>
    <property type="evidence" value="ECO:0007669"/>
    <property type="project" value="UniProtKB-KW"/>
</dbReference>
<keyword evidence="1" id="KW-0862">Zinc</keyword>
<dbReference type="PANTHER" id="PTHR10670:SF0">
    <property type="entry name" value="DNA POLYMERASE EPSILON CATALYTIC SUBUNIT A"/>
    <property type="match status" value="1"/>
</dbReference>
<sequence length="200" mass="23215">MKYIFLYHACSANVPLHVFAVFLPGGSVKLRIVDPATRRQPIPRLQEQYVDQLRQFREQYDEPKSYTYPETLDISTAYHSNDVSALKAVSRELGLLEDKPFIVVISPSKDDSYFDQYLPNLSKFPTLSMPKARALHTLDIFSWQMHVACKLMTQYLTMRSWIEWLITLADYYDIPMGHVEGDQALYCIDVNTQDQPKDLL</sequence>
<keyword evidence="1" id="KW-0411">Iron-sulfur</keyword>
<keyword evidence="1" id="KW-0238">DNA-binding</keyword>
<comment type="subcellular location">
    <subcellularLocation>
        <location evidence="1">Nucleus</location>
    </subcellularLocation>
</comment>
<keyword evidence="1" id="KW-0863">Zinc-finger</keyword>
<comment type="similarity">
    <text evidence="1">Belongs to the DNA polymerase type-B family.</text>
</comment>
<dbReference type="GO" id="GO:0003677">
    <property type="term" value="F:DNA binding"/>
    <property type="evidence" value="ECO:0007669"/>
    <property type="project" value="UniProtKB-KW"/>
</dbReference>
<dbReference type="GO" id="GO:0006272">
    <property type="term" value="P:leading strand elongation"/>
    <property type="evidence" value="ECO:0007669"/>
    <property type="project" value="TreeGrafter"/>
</dbReference>